<reference evidence="1" key="2">
    <citation type="submission" date="2020-09" db="EMBL/GenBank/DDBJ databases">
        <authorList>
            <person name="Sun Q."/>
            <person name="Ohkuma M."/>
        </authorList>
    </citation>
    <scope>NUCLEOTIDE SEQUENCE</scope>
    <source>
        <strain evidence="1">JCM 19596</strain>
    </source>
</reference>
<accession>A0A830FJX3</accession>
<dbReference type="Proteomes" id="UP000607197">
    <property type="component" value="Unassembled WGS sequence"/>
</dbReference>
<dbReference type="Gene3D" id="1.10.10.10">
    <property type="entry name" value="Winged helix-like DNA-binding domain superfamily/Winged helix DNA-binding domain"/>
    <property type="match status" value="1"/>
</dbReference>
<gene>
    <name evidence="1" type="ORF">GCM10009039_22070</name>
</gene>
<evidence type="ECO:0000313" key="2">
    <source>
        <dbReference type="Proteomes" id="UP000607197"/>
    </source>
</evidence>
<name>A0A830FJX3_9EURY</name>
<evidence type="ECO:0000313" key="1">
    <source>
        <dbReference type="EMBL" id="GGL63767.1"/>
    </source>
</evidence>
<proteinExistence type="predicted"/>
<reference evidence="1" key="1">
    <citation type="journal article" date="2014" name="Int. J. Syst. Evol. Microbiol.">
        <title>Complete genome sequence of Corynebacterium casei LMG S-19264T (=DSM 44701T), isolated from a smear-ripened cheese.</title>
        <authorList>
            <consortium name="US DOE Joint Genome Institute (JGI-PGF)"/>
            <person name="Walter F."/>
            <person name="Albersmeier A."/>
            <person name="Kalinowski J."/>
            <person name="Ruckert C."/>
        </authorList>
    </citation>
    <scope>NUCLEOTIDE SEQUENCE</scope>
    <source>
        <strain evidence="1">JCM 19596</strain>
    </source>
</reference>
<organism evidence="1 2">
    <name type="scientific">Halocalculus aciditolerans</name>
    <dbReference type="NCBI Taxonomy" id="1383812"/>
    <lineage>
        <taxon>Archaea</taxon>
        <taxon>Methanobacteriati</taxon>
        <taxon>Methanobacteriota</taxon>
        <taxon>Stenosarchaea group</taxon>
        <taxon>Halobacteria</taxon>
        <taxon>Halobacteriales</taxon>
        <taxon>Halobacteriaceae</taxon>
        <taxon>Halocalculus</taxon>
    </lineage>
</organism>
<dbReference type="InterPro" id="IPR036388">
    <property type="entry name" value="WH-like_DNA-bd_sf"/>
</dbReference>
<dbReference type="RefSeq" id="WP_188978868.1">
    <property type="nucleotide sequence ID" value="NZ_BMPG01000002.1"/>
</dbReference>
<dbReference type="AlphaFoldDB" id="A0A830FJX3"/>
<dbReference type="EMBL" id="BMPG01000002">
    <property type="protein sequence ID" value="GGL63767.1"/>
    <property type="molecule type" value="Genomic_DNA"/>
</dbReference>
<protein>
    <submittedName>
        <fullName evidence="1">Uncharacterized protein</fullName>
    </submittedName>
</protein>
<sequence length="70" mass="7373">MDDLEPLIRRIVALNTDGERAPSVDADGIARALAGSGVPDADLERALNRLVADGTLVRRNDGYALSPTEG</sequence>
<comment type="caution">
    <text evidence="1">The sequence shown here is derived from an EMBL/GenBank/DDBJ whole genome shotgun (WGS) entry which is preliminary data.</text>
</comment>
<keyword evidence="2" id="KW-1185">Reference proteome</keyword>